<dbReference type="PROSITE" id="PS50082">
    <property type="entry name" value="WD_REPEATS_2"/>
    <property type="match status" value="2"/>
</dbReference>
<dbReference type="InterPro" id="IPR001680">
    <property type="entry name" value="WD40_rpt"/>
</dbReference>
<feature type="repeat" description="WD" evidence="3">
    <location>
        <begin position="91"/>
        <end position="120"/>
    </location>
</feature>
<feature type="compositionally biased region" description="Polar residues" evidence="4">
    <location>
        <begin position="1"/>
        <end position="21"/>
    </location>
</feature>
<sequence>MFGGSKSNIPNWNNNKTTESQDVYCEGGPEDTISSIRFSNIPNLETEPQFISCSSWDGTVKVWEINGSYNGLATKAVGGTSMDASILGHCWSPDNAMLFGACADNQVKAWDISSNSVQQVGVHNSCVKDVFFCDKNNVLITTGWDGHLKFWDMKSSTPIFDISLEPLKIWSFSYCYPLLVGGLSDNSIFVFNMDSITQKQSNQPDIVVPSPLKFQTRSVEAFPNAQGYAVTSIEGRCGIKNIDFNNLKDKYNEDFNFKCHRKQNHNNDVYPVHQTSFNLKYMTFVTCGGDGNYFIWDKDKRKRLKSTGGCDAPITACRMSLSGSMIAYTFGYDWAKGSNASGGCPVGLFIHPTSEKEIKSSS</sequence>
<evidence type="ECO:0000313" key="6">
    <source>
        <dbReference type="Proteomes" id="UP001295684"/>
    </source>
</evidence>
<evidence type="ECO:0000256" key="3">
    <source>
        <dbReference type="PROSITE-ProRule" id="PRU00221"/>
    </source>
</evidence>
<evidence type="ECO:0000256" key="1">
    <source>
        <dbReference type="ARBA" id="ARBA00022574"/>
    </source>
</evidence>
<dbReference type="InterPro" id="IPR019775">
    <property type="entry name" value="WD40_repeat_CS"/>
</dbReference>
<feature type="repeat" description="WD" evidence="3">
    <location>
        <begin position="120"/>
        <end position="161"/>
    </location>
</feature>
<dbReference type="Pfam" id="PF00400">
    <property type="entry name" value="WD40"/>
    <property type="match status" value="3"/>
</dbReference>
<name>A0AAD2CX57_EUPCR</name>
<gene>
    <name evidence="5" type="ORF">ECRASSUSDP1_LOCUS14578</name>
</gene>
<dbReference type="InterPro" id="IPR036322">
    <property type="entry name" value="WD40_repeat_dom_sf"/>
</dbReference>
<feature type="region of interest" description="Disordered" evidence="4">
    <location>
        <begin position="1"/>
        <end position="22"/>
    </location>
</feature>
<evidence type="ECO:0000313" key="5">
    <source>
        <dbReference type="EMBL" id="CAI2373237.1"/>
    </source>
</evidence>
<accession>A0AAD2CX57</accession>
<dbReference type="Proteomes" id="UP001295684">
    <property type="component" value="Unassembled WGS sequence"/>
</dbReference>
<dbReference type="InterPro" id="IPR015943">
    <property type="entry name" value="WD40/YVTN_repeat-like_dom_sf"/>
</dbReference>
<keyword evidence="1 3" id="KW-0853">WD repeat</keyword>
<reference evidence="5" key="1">
    <citation type="submission" date="2023-07" db="EMBL/GenBank/DDBJ databases">
        <authorList>
            <consortium name="AG Swart"/>
            <person name="Singh M."/>
            <person name="Singh A."/>
            <person name="Seah K."/>
            <person name="Emmerich C."/>
        </authorList>
    </citation>
    <scope>NUCLEOTIDE SEQUENCE</scope>
    <source>
        <strain evidence="5">DP1</strain>
    </source>
</reference>
<evidence type="ECO:0000256" key="4">
    <source>
        <dbReference type="SAM" id="MobiDB-lite"/>
    </source>
</evidence>
<dbReference type="AlphaFoldDB" id="A0AAD2CX57"/>
<dbReference type="PANTHER" id="PTHR10971">
    <property type="entry name" value="MRNA EXPORT FACTOR AND BUB3"/>
    <property type="match status" value="1"/>
</dbReference>
<comment type="caution">
    <text evidence="5">The sequence shown here is derived from an EMBL/GenBank/DDBJ whole genome shotgun (WGS) entry which is preliminary data.</text>
</comment>
<keyword evidence="2" id="KW-0677">Repeat</keyword>
<dbReference type="SUPFAM" id="SSF50978">
    <property type="entry name" value="WD40 repeat-like"/>
    <property type="match status" value="1"/>
</dbReference>
<keyword evidence="6" id="KW-1185">Reference proteome</keyword>
<proteinExistence type="predicted"/>
<dbReference type="EMBL" id="CAMPGE010014573">
    <property type="protein sequence ID" value="CAI2373237.1"/>
    <property type="molecule type" value="Genomic_DNA"/>
</dbReference>
<dbReference type="PROSITE" id="PS50294">
    <property type="entry name" value="WD_REPEATS_REGION"/>
    <property type="match status" value="1"/>
</dbReference>
<protein>
    <submittedName>
        <fullName evidence="5">Uncharacterized protein</fullName>
    </submittedName>
</protein>
<organism evidence="5 6">
    <name type="scientific">Euplotes crassus</name>
    <dbReference type="NCBI Taxonomy" id="5936"/>
    <lineage>
        <taxon>Eukaryota</taxon>
        <taxon>Sar</taxon>
        <taxon>Alveolata</taxon>
        <taxon>Ciliophora</taxon>
        <taxon>Intramacronucleata</taxon>
        <taxon>Spirotrichea</taxon>
        <taxon>Hypotrichia</taxon>
        <taxon>Euplotida</taxon>
        <taxon>Euplotidae</taxon>
        <taxon>Moneuplotes</taxon>
    </lineage>
</organism>
<evidence type="ECO:0000256" key="2">
    <source>
        <dbReference type="ARBA" id="ARBA00022737"/>
    </source>
</evidence>
<dbReference type="SMART" id="SM00320">
    <property type="entry name" value="WD40"/>
    <property type="match status" value="5"/>
</dbReference>
<dbReference type="Gene3D" id="2.130.10.10">
    <property type="entry name" value="YVTN repeat-like/Quinoprotein amine dehydrogenase"/>
    <property type="match status" value="1"/>
</dbReference>
<dbReference type="PROSITE" id="PS00678">
    <property type="entry name" value="WD_REPEATS_1"/>
    <property type="match status" value="2"/>
</dbReference>